<keyword evidence="2" id="KW-1185">Reference proteome</keyword>
<accession>A0A0S4KZ76</accession>
<sequence length="114" mass="13019">MFYTPDCNPFRTIGQISDYSYCPVMKAKSINFYVKDVPMILAEASMHNTLMLSLPVGLPYGVRTRVWSQFFPETQFLGEMVGYSIYNELGEAVEVLVPYAQFNMKAVPWDDIIA</sequence>
<dbReference type="RefSeq" id="YP_009222755.1">
    <property type="nucleotide sequence ID" value="NC_029065.1"/>
</dbReference>
<name>A0A0S4KZ76_9CAUD</name>
<protein>
    <submittedName>
        <fullName evidence="1">Uncharacterized protein</fullName>
    </submittedName>
</protein>
<reference evidence="2" key="1">
    <citation type="submission" date="2015-10" db="EMBL/GenBank/DDBJ databases">
        <authorList>
            <person name="Millard A."/>
        </authorList>
    </citation>
    <scope>NUCLEOTIDE SEQUENCE [LARGE SCALE GENOMIC DNA]</scope>
</reference>
<dbReference type="KEGG" id="vg:26799159"/>
<dbReference type="OrthoDB" id="26264at10239"/>
<evidence type="ECO:0000313" key="1">
    <source>
        <dbReference type="EMBL" id="CUR44376.1"/>
    </source>
</evidence>
<dbReference type="Proteomes" id="UP000204441">
    <property type="component" value="Genome"/>
</dbReference>
<evidence type="ECO:0000313" key="2">
    <source>
        <dbReference type="Proteomes" id="UP000204441"/>
    </source>
</evidence>
<dbReference type="EMBL" id="LN887844">
    <property type="protein sequence ID" value="CUR44376.1"/>
    <property type="molecule type" value="Genomic_DNA"/>
</dbReference>
<organism evidence="1 2">
    <name type="scientific">Pseudomonas phage VCM</name>
    <dbReference type="NCBI Taxonomy" id="1729937"/>
    <lineage>
        <taxon>Viruses</taxon>
        <taxon>Duplodnaviria</taxon>
        <taxon>Heunggongvirae</taxon>
        <taxon>Uroviricota</taxon>
        <taxon>Caudoviricetes</taxon>
        <taxon>Vandenendeviridae</taxon>
        <taxon>Gorskivirinae</taxon>
        <taxon>Kremarvirus</taxon>
        <taxon>Kremarvirus VCM</taxon>
        <taxon>Otagovirus VCM</taxon>
    </lineage>
</organism>
<proteinExistence type="predicted"/>
<gene>
    <name evidence="1" type="ORF">VCM_00174</name>
</gene>
<dbReference type="GeneID" id="26799159"/>